<organism evidence="1 2">
    <name type="scientific">Candidatus Giovannonibacteria bacterium GW2011_GWF2_42_19</name>
    <dbReference type="NCBI Taxonomy" id="1618659"/>
    <lineage>
        <taxon>Bacteria</taxon>
        <taxon>Candidatus Giovannoniibacteriota</taxon>
    </lineage>
</organism>
<gene>
    <name evidence="1" type="ORF">UV11_C0006G0055</name>
</gene>
<proteinExistence type="predicted"/>
<dbReference type="AlphaFoldDB" id="A0A0G0ZIW7"/>
<dbReference type="Proteomes" id="UP000034036">
    <property type="component" value="Unassembled WGS sequence"/>
</dbReference>
<dbReference type="EMBL" id="LCDF01000006">
    <property type="protein sequence ID" value="KKS48650.1"/>
    <property type="molecule type" value="Genomic_DNA"/>
</dbReference>
<evidence type="ECO:0000313" key="2">
    <source>
        <dbReference type="Proteomes" id="UP000034036"/>
    </source>
</evidence>
<protein>
    <submittedName>
        <fullName evidence="1">Uncharacterized protein</fullName>
    </submittedName>
</protein>
<reference evidence="1 2" key="1">
    <citation type="journal article" date="2015" name="Nature">
        <title>rRNA introns, odd ribosomes, and small enigmatic genomes across a large radiation of phyla.</title>
        <authorList>
            <person name="Brown C.T."/>
            <person name="Hug L.A."/>
            <person name="Thomas B.C."/>
            <person name="Sharon I."/>
            <person name="Castelle C.J."/>
            <person name="Singh A."/>
            <person name="Wilkins M.J."/>
            <person name="Williams K.H."/>
            <person name="Banfield J.F."/>
        </authorList>
    </citation>
    <scope>NUCLEOTIDE SEQUENCE [LARGE SCALE GENOMIC DNA]</scope>
</reference>
<comment type="caution">
    <text evidence="1">The sequence shown here is derived from an EMBL/GenBank/DDBJ whole genome shotgun (WGS) entry which is preliminary data.</text>
</comment>
<name>A0A0G0ZIW7_9BACT</name>
<accession>A0A0G0ZIW7</accession>
<sequence length="55" mass="6566">MEQEFLALREITSRQFRGGSVSEVDKERIHNYVLKVPQEDRERIASRLWPYEGTD</sequence>
<evidence type="ECO:0000313" key="1">
    <source>
        <dbReference type="EMBL" id="KKS48650.1"/>
    </source>
</evidence>